<name>A0A0B5EJC5_STRA4</name>
<dbReference type="KEGG" id="sals:SLNWT_1967"/>
<dbReference type="EMBL" id="CP010519">
    <property type="protein sequence ID" value="AJE82343.1"/>
    <property type="molecule type" value="Genomic_DNA"/>
</dbReference>
<feature type="compositionally biased region" description="Gly residues" evidence="1">
    <location>
        <begin position="1"/>
        <end position="10"/>
    </location>
</feature>
<feature type="region of interest" description="Disordered" evidence="1">
    <location>
        <begin position="82"/>
        <end position="126"/>
    </location>
</feature>
<dbReference type="Proteomes" id="UP000031523">
    <property type="component" value="Chromosome"/>
</dbReference>
<organism evidence="2 3">
    <name type="scientific">Streptomyces albus (strain ATCC 21838 / DSM 41398 / FERM P-419 / JCM 4703 / NBRC 107858)</name>
    <dbReference type="NCBI Taxonomy" id="1081613"/>
    <lineage>
        <taxon>Bacteria</taxon>
        <taxon>Bacillati</taxon>
        <taxon>Actinomycetota</taxon>
        <taxon>Actinomycetes</taxon>
        <taxon>Kitasatosporales</taxon>
        <taxon>Streptomycetaceae</taxon>
        <taxon>Streptomyces</taxon>
    </lineage>
</organism>
<proteinExistence type="predicted"/>
<evidence type="ECO:0000313" key="3">
    <source>
        <dbReference type="Proteomes" id="UP000031523"/>
    </source>
</evidence>
<keyword evidence="3" id="KW-1185">Reference proteome</keyword>
<evidence type="ECO:0000256" key="1">
    <source>
        <dbReference type="SAM" id="MobiDB-lite"/>
    </source>
</evidence>
<feature type="compositionally biased region" description="Polar residues" evidence="1">
    <location>
        <begin position="106"/>
        <end position="126"/>
    </location>
</feature>
<dbReference type="AlphaFoldDB" id="A0A0B5EJC5"/>
<feature type="compositionally biased region" description="Basic residues" evidence="1">
    <location>
        <begin position="16"/>
        <end position="25"/>
    </location>
</feature>
<sequence>MVAGGFGGSGADRTAHCRLSRHGSSRGRFSGRGDNTGRRRHTADARGGHLNGGWLCLRYGGYLRFSIAAVPRPETAFVRREMRRRQPVPDRRLVTPSAQAAGAPNQWVSAACSPSASRSGSPAQAM</sequence>
<feature type="region of interest" description="Disordered" evidence="1">
    <location>
        <begin position="1"/>
        <end position="48"/>
    </location>
</feature>
<reference evidence="2 3" key="1">
    <citation type="submission" date="2015-01" db="EMBL/GenBank/DDBJ databases">
        <title>Enhanced salinomycin production by adjusting the supply of polyketide extender units in Streptomyce albus DSM 41398.</title>
        <authorList>
            <person name="Lu C."/>
        </authorList>
    </citation>
    <scope>NUCLEOTIDE SEQUENCE [LARGE SCALE GENOMIC DNA]</scope>
    <source>
        <strain evidence="3">ATCC 21838 / DSM 41398 / FERM P-419 / JCM 4703 / NBRC 107858</strain>
    </source>
</reference>
<accession>A0A0B5EJC5</accession>
<evidence type="ECO:0000313" key="2">
    <source>
        <dbReference type="EMBL" id="AJE82343.1"/>
    </source>
</evidence>
<gene>
    <name evidence="2" type="ORF">SLNWT_1967</name>
</gene>
<protein>
    <submittedName>
        <fullName evidence="2">Uncharacterized protein</fullName>
    </submittedName>
</protein>